<feature type="compositionally biased region" description="Acidic residues" evidence="1">
    <location>
        <begin position="122"/>
        <end position="141"/>
    </location>
</feature>
<protein>
    <recommendedName>
        <fullName evidence="2">BHLH domain-containing protein</fullName>
    </recommendedName>
</protein>
<name>A0A7R9A8V7_9CRUS</name>
<dbReference type="GO" id="GO:0046983">
    <property type="term" value="F:protein dimerization activity"/>
    <property type="evidence" value="ECO:0007669"/>
    <property type="project" value="InterPro"/>
</dbReference>
<dbReference type="SUPFAM" id="SSF47459">
    <property type="entry name" value="HLH, helix-loop-helix DNA-binding domain"/>
    <property type="match status" value="1"/>
</dbReference>
<feature type="region of interest" description="Disordered" evidence="1">
    <location>
        <begin position="265"/>
        <end position="289"/>
    </location>
</feature>
<dbReference type="EMBL" id="LR901923">
    <property type="protein sequence ID" value="CAD7249629.1"/>
    <property type="molecule type" value="Genomic_DNA"/>
</dbReference>
<dbReference type="InterPro" id="IPR050433">
    <property type="entry name" value="Myc_transcription_factors"/>
</dbReference>
<dbReference type="AlphaFoldDB" id="A0A7R9A8V7"/>
<feature type="compositionally biased region" description="Basic and acidic residues" evidence="1">
    <location>
        <begin position="350"/>
        <end position="363"/>
    </location>
</feature>
<feature type="region of interest" description="Disordered" evidence="1">
    <location>
        <begin position="320"/>
        <end position="363"/>
    </location>
</feature>
<dbReference type="InterPro" id="IPR011598">
    <property type="entry name" value="bHLH_dom"/>
</dbReference>
<proteinExistence type="predicted"/>
<feature type="compositionally biased region" description="Low complexity" evidence="1">
    <location>
        <begin position="338"/>
        <end position="348"/>
    </location>
</feature>
<keyword evidence="4" id="KW-1185">Reference proteome</keyword>
<feature type="domain" description="BHLH" evidence="2">
    <location>
        <begin position="353"/>
        <end position="405"/>
    </location>
</feature>
<evidence type="ECO:0000313" key="4">
    <source>
        <dbReference type="Proteomes" id="UP000677054"/>
    </source>
</evidence>
<evidence type="ECO:0000256" key="1">
    <source>
        <dbReference type="SAM" id="MobiDB-lite"/>
    </source>
</evidence>
<sequence>MLLLSPETMNEEDLLYRAKPFQDTISDSFGEDLMSSEWGIPNDEVWKKFGVGTALRSPSPCQDDGLGVGVCGPDNFWEFKSPFTHASVYRDLRHDCSHNNFLAPLSPVSNEDMDFNDLSCIGDDDADVDEDPEVCEDETEPESGSPEEKNASLRDHCYLSNAFQDVLPTPSDSEEEDAKEKDWGNMKRSCNFLKTQPLNPEIQRKLQLAMTALAKRRNQSGRHILQVPSKNGTETLEVRIGSVGEKRTLTMITRREKVPTTSLLKNPRRRKNEGMLTTSALSPPPQPLPAADVLLALGNNHHHHHHQVHRTPMTVVTSSRIPNPLTLTSSSKKQHQEVSGNSGSCSGSDSDDKDKVVRNSSERMRRIQMKNAFEELRVVLPETARLEKAPKLSILRAAISQCRKLTAQEALLRKEKLRLVARKKALEKKLNSFASA</sequence>
<dbReference type="OrthoDB" id="5964374at2759"/>
<feature type="region of interest" description="Disordered" evidence="1">
    <location>
        <begin position="164"/>
        <end position="183"/>
    </location>
</feature>
<dbReference type="Pfam" id="PF00010">
    <property type="entry name" value="HLH"/>
    <property type="match status" value="1"/>
</dbReference>
<dbReference type="InterPro" id="IPR036638">
    <property type="entry name" value="HLH_DNA-bd_sf"/>
</dbReference>
<dbReference type="PROSITE" id="PS50888">
    <property type="entry name" value="BHLH"/>
    <property type="match status" value="1"/>
</dbReference>
<dbReference type="Gene3D" id="4.10.280.10">
    <property type="entry name" value="Helix-loop-helix DNA-binding domain"/>
    <property type="match status" value="1"/>
</dbReference>
<accession>A0A7R9A8V7</accession>
<dbReference type="Proteomes" id="UP000677054">
    <property type="component" value="Unassembled WGS sequence"/>
</dbReference>
<evidence type="ECO:0000313" key="3">
    <source>
        <dbReference type="EMBL" id="CAD7249629.1"/>
    </source>
</evidence>
<organism evidence="3">
    <name type="scientific">Darwinula stevensoni</name>
    <dbReference type="NCBI Taxonomy" id="69355"/>
    <lineage>
        <taxon>Eukaryota</taxon>
        <taxon>Metazoa</taxon>
        <taxon>Ecdysozoa</taxon>
        <taxon>Arthropoda</taxon>
        <taxon>Crustacea</taxon>
        <taxon>Oligostraca</taxon>
        <taxon>Ostracoda</taxon>
        <taxon>Podocopa</taxon>
        <taxon>Podocopida</taxon>
        <taxon>Darwinulocopina</taxon>
        <taxon>Darwinuloidea</taxon>
        <taxon>Darwinulidae</taxon>
        <taxon>Darwinula</taxon>
    </lineage>
</organism>
<evidence type="ECO:0000259" key="2">
    <source>
        <dbReference type="PROSITE" id="PS50888"/>
    </source>
</evidence>
<feature type="compositionally biased region" description="Polar residues" evidence="1">
    <location>
        <begin position="320"/>
        <end position="331"/>
    </location>
</feature>
<reference evidence="3" key="1">
    <citation type="submission" date="2020-11" db="EMBL/GenBank/DDBJ databases">
        <authorList>
            <person name="Tran Van P."/>
        </authorList>
    </citation>
    <scope>NUCLEOTIDE SEQUENCE</scope>
</reference>
<feature type="region of interest" description="Disordered" evidence="1">
    <location>
        <begin position="121"/>
        <end position="151"/>
    </location>
</feature>
<gene>
    <name evidence="3" type="ORF">DSTB1V02_LOCUS9417</name>
</gene>
<dbReference type="EMBL" id="CAJPEV010002406">
    <property type="protein sequence ID" value="CAG0896778.1"/>
    <property type="molecule type" value="Genomic_DNA"/>
</dbReference>
<dbReference type="SMART" id="SM00353">
    <property type="entry name" value="HLH"/>
    <property type="match status" value="1"/>
</dbReference>
<dbReference type="PANTHER" id="PTHR45851">
    <property type="entry name" value="MYC PROTO-ONCOGENE"/>
    <property type="match status" value="1"/>
</dbReference>